<evidence type="ECO:0000313" key="13">
    <source>
        <dbReference type="EMBL" id="UTW02460.1"/>
    </source>
</evidence>
<dbReference type="Pfam" id="PF22640">
    <property type="entry name" value="ManC_GMP_beta-helix"/>
    <property type="match status" value="1"/>
</dbReference>
<feature type="domain" description="Nucleotidyl transferase" evidence="10">
    <location>
        <begin position="3"/>
        <end position="291"/>
    </location>
</feature>
<dbReference type="GO" id="GO:0004476">
    <property type="term" value="F:mannose-6-phosphate isomerase activity"/>
    <property type="evidence" value="ECO:0007669"/>
    <property type="project" value="UniProtKB-EC"/>
</dbReference>
<dbReference type="InterPro" id="IPR049577">
    <property type="entry name" value="GMPP_N"/>
</dbReference>
<dbReference type="Proteomes" id="UP001059950">
    <property type="component" value="Chromosome"/>
</dbReference>
<keyword evidence="5 13" id="KW-0548">Nucleotidyltransferase</keyword>
<dbReference type="SUPFAM" id="SSF51182">
    <property type="entry name" value="RmlC-like cupins"/>
    <property type="match status" value="1"/>
</dbReference>
<dbReference type="InterPro" id="IPR005835">
    <property type="entry name" value="NTP_transferase_dom"/>
</dbReference>
<comment type="catalytic activity">
    <reaction evidence="8">
        <text>alpha-D-mannose 1-phosphate + GTP + H(+) = GDP-alpha-D-mannose + diphosphate</text>
        <dbReference type="Rhea" id="RHEA:15229"/>
        <dbReference type="ChEBI" id="CHEBI:15378"/>
        <dbReference type="ChEBI" id="CHEBI:33019"/>
        <dbReference type="ChEBI" id="CHEBI:37565"/>
        <dbReference type="ChEBI" id="CHEBI:57527"/>
        <dbReference type="ChEBI" id="CHEBI:58409"/>
        <dbReference type="EC" id="2.7.7.13"/>
    </reaction>
</comment>
<protein>
    <recommendedName>
        <fullName evidence="3">mannose-1-phosphate guanylyltransferase</fullName>
        <ecNumber evidence="3">2.7.7.13</ecNumber>
    </recommendedName>
</protein>
<dbReference type="InterPro" id="IPR001538">
    <property type="entry name" value="Man6P_isomerase-2_C"/>
</dbReference>
<dbReference type="Pfam" id="PF01050">
    <property type="entry name" value="MannoseP_isomer"/>
    <property type="match status" value="1"/>
</dbReference>
<dbReference type="CDD" id="cd02509">
    <property type="entry name" value="GDP-M1P_Guanylyltransferase"/>
    <property type="match status" value="1"/>
</dbReference>
<dbReference type="InterPro" id="IPR029044">
    <property type="entry name" value="Nucleotide-diphossugar_trans"/>
</dbReference>
<evidence type="ECO:0000313" key="14">
    <source>
        <dbReference type="Proteomes" id="UP001059950"/>
    </source>
</evidence>
<feature type="domain" description="Mannose-6-phosphate isomerase type II C-terminal" evidence="11">
    <location>
        <begin position="355"/>
        <end position="470"/>
    </location>
</feature>
<evidence type="ECO:0000259" key="11">
    <source>
        <dbReference type="Pfam" id="PF01050"/>
    </source>
</evidence>
<feature type="domain" description="MannoseP isomerase/GMP-like beta-helix" evidence="12">
    <location>
        <begin position="298"/>
        <end position="351"/>
    </location>
</feature>
<dbReference type="Gene3D" id="3.90.550.10">
    <property type="entry name" value="Spore Coat Polysaccharide Biosynthesis Protein SpsA, Chain A"/>
    <property type="match status" value="1"/>
</dbReference>
<evidence type="ECO:0000256" key="8">
    <source>
        <dbReference type="ARBA" id="ARBA00047343"/>
    </source>
</evidence>
<evidence type="ECO:0000256" key="7">
    <source>
        <dbReference type="ARBA" id="ARBA00023134"/>
    </source>
</evidence>
<dbReference type="Gene3D" id="2.60.120.10">
    <property type="entry name" value="Jelly Rolls"/>
    <property type="match status" value="1"/>
</dbReference>
<evidence type="ECO:0000256" key="6">
    <source>
        <dbReference type="ARBA" id="ARBA00022741"/>
    </source>
</evidence>
<dbReference type="SUPFAM" id="SSF53448">
    <property type="entry name" value="Nucleotide-diphospho-sugar transferases"/>
    <property type="match status" value="1"/>
</dbReference>
<dbReference type="PANTHER" id="PTHR46390:SF1">
    <property type="entry name" value="MANNOSE-1-PHOSPHATE GUANYLYLTRANSFERASE"/>
    <property type="match status" value="1"/>
</dbReference>
<comment type="pathway">
    <text evidence="1">Nucleotide-sugar biosynthesis; GDP-alpha-D-mannose biosynthesis; GDP-alpha-D-mannose from alpha-D-mannose 1-phosphate (GTP route): step 1/1.</text>
</comment>
<evidence type="ECO:0000256" key="2">
    <source>
        <dbReference type="ARBA" id="ARBA00006115"/>
    </source>
</evidence>
<dbReference type="EC" id="2.7.7.13" evidence="3"/>
<keyword evidence="7" id="KW-0342">GTP-binding</keyword>
<dbReference type="InterPro" id="IPR014710">
    <property type="entry name" value="RmlC-like_jellyroll"/>
</dbReference>
<evidence type="ECO:0000256" key="5">
    <source>
        <dbReference type="ARBA" id="ARBA00022695"/>
    </source>
</evidence>
<keyword evidence="4 13" id="KW-0808">Transferase</keyword>
<keyword evidence="6" id="KW-0547">Nucleotide-binding</keyword>
<gene>
    <name evidence="13" type="ORF">KDX31_14005</name>
</gene>
<dbReference type="InterPro" id="IPR006375">
    <property type="entry name" value="Man1P_GuaTrfase/Man6P_Isoase"/>
</dbReference>
<reference evidence="13" key="1">
    <citation type="submission" date="2021-04" db="EMBL/GenBank/DDBJ databases">
        <title>Oceanospirillales bacteria with DddD are important DMSP degraders in coastal seawater.</title>
        <authorList>
            <person name="Liu J."/>
        </authorList>
    </citation>
    <scope>NUCLEOTIDE SEQUENCE</scope>
    <source>
        <strain evidence="13">GY6</strain>
    </source>
</reference>
<dbReference type="Pfam" id="PF00483">
    <property type="entry name" value="NTP_transferase"/>
    <property type="match status" value="1"/>
</dbReference>
<dbReference type="GO" id="GO:0004475">
    <property type="term" value="F:mannose-1-phosphate guanylyltransferase (GTP) activity"/>
    <property type="evidence" value="ECO:0007669"/>
    <property type="project" value="UniProtKB-EC"/>
</dbReference>
<keyword evidence="13" id="KW-0413">Isomerase</keyword>
<accession>A0ABY5GR63</accession>
<evidence type="ECO:0000256" key="4">
    <source>
        <dbReference type="ARBA" id="ARBA00022679"/>
    </source>
</evidence>
<name>A0ABY5GR63_9GAMM</name>
<dbReference type="InterPro" id="IPR051161">
    <property type="entry name" value="Mannose-6P_isomerase_type2"/>
</dbReference>
<dbReference type="InterPro" id="IPR054566">
    <property type="entry name" value="ManC/GMP-like_b-helix"/>
</dbReference>
<dbReference type="NCBIfam" id="TIGR01479">
    <property type="entry name" value="GMP_PMI"/>
    <property type="match status" value="1"/>
</dbReference>
<evidence type="ECO:0000259" key="12">
    <source>
        <dbReference type="Pfam" id="PF22640"/>
    </source>
</evidence>
<dbReference type="PANTHER" id="PTHR46390">
    <property type="entry name" value="MANNOSE-1-PHOSPHATE GUANYLYLTRANSFERASE"/>
    <property type="match status" value="1"/>
</dbReference>
<evidence type="ECO:0000256" key="3">
    <source>
        <dbReference type="ARBA" id="ARBA00012387"/>
    </source>
</evidence>
<dbReference type="InterPro" id="IPR011051">
    <property type="entry name" value="RmlC_Cupin_sf"/>
</dbReference>
<evidence type="ECO:0000256" key="9">
    <source>
        <dbReference type="RuleBase" id="RU004190"/>
    </source>
</evidence>
<comment type="similarity">
    <text evidence="2 9">Belongs to the mannose-6-phosphate isomerase type 2 family.</text>
</comment>
<evidence type="ECO:0000256" key="1">
    <source>
        <dbReference type="ARBA" id="ARBA00004823"/>
    </source>
</evidence>
<dbReference type="EMBL" id="CP073344">
    <property type="protein sequence ID" value="UTW02460.1"/>
    <property type="molecule type" value="Genomic_DNA"/>
</dbReference>
<organism evidence="13 14">
    <name type="scientific">Amphritea atlantica</name>
    <dbReference type="NCBI Taxonomy" id="355243"/>
    <lineage>
        <taxon>Bacteria</taxon>
        <taxon>Pseudomonadati</taxon>
        <taxon>Pseudomonadota</taxon>
        <taxon>Gammaproteobacteria</taxon>
        <taxon>Oceanospirillales</taxon>
        <taxon>Oceanospirillaceae</taxon>
        <taxon>Amphritea</taxon>
    </lineage>
</organism>
<evidence type="ECO:0000259" key="10">
    <source>
        <dbReference type="Pfam" id="PF00483"/>
    </source>
</evidence>
<sequence>MIPVIMAGGSGTRLWPLSRTQYPKQFLGLNSDLSMLQETVKRLGSVDQVCLICNEEHRFLAAEQMRVANQSCSIFLEPVGRNTAPAIALAAIDAVNKGLGGECLLVLAADHVIEDEQTFQKVIAQAEPLAKEGCLVTFGIVPTHAETGYGYIKADVRKGDDQSRDAYPVAEFVEKPDLETAQTYLDEGGYYWNSGMFMFRADRYLEELGKFRPDILEACQKAMLDTSTDMDFIRVDAEAFKACPDESVDYAVMEPLCAAEGADSVVVLPLDAGWSDVGSWTALWEIKDKDSDGNVINGDVIAHSTRNSYVMSTSRLVTTLGVDNLIVVDTPDALLVADKSKIQDVKKIVSEIKDNNRNETFQHREVYRPWGKYDSIDVGERYQVKRITVKPGARLSVQKHHHRAEHWVVVSGTAKVTKGEETFLVTENQSTYIPLGEIHCLENPGMVALELIEIQSGSYLGEDDIVRLDDQYGRA</sequence>
<proteinExistence type="inferred from homology"/>
<keyword evidence="14" id="KW-1185">Reference proteome</keyword>
<dbReference type="CDD" id="cd02213">
    <property type="entry name" value="cupin_PMI_typeII_C"/>
    <property type="match status" value="1"/>
</dbReference>